<feature type="compositionally biased region" description="Basic and acidic residues" evidence="1">
    <location>
        <begin position="90"/>
        <end position="103"/>
    </location>
</feature>
<evidence type="ECO:0000256" key="1">
    <source>
        <dbReference type="SAM" id="MobiDB-lite"/>
    </source>
</evidence>
<feature type="region of interest" description="Disordered" evidence="1">
    <location>
        <begin position="22"/>
        <end position="103"/>
    </location>
</feature>
<accession>A0A498LJ26</accession>
<keyword evidence="3" id="KW-1185">Reference proteome</keyword>
<evidence type="ECO:0000313" key="2">
    <source>
        <dbReference type="EMBL" id="RXN07842.1"/>
    </source>
</evidence>
<dbReference type="AlphaFoldDB" id="A0A498LJ26"/>
<comment type="caution">
    <text evidence="2">The sequence shown here is derived from an EMBL/GenBank/DDBJ whole genome shotgun (WGS) entry which is preliminary data.</text>
</comment>
<name>A0A498LJ26_LABRO</name>
<proteinExistence type="predicted"/>
<gene>
    <name evidence="2" type="ORF">ROHU_011779</name>
</gene>
<dbReference type="Proteomes" id="UP000290572">
    <property type="component" value="Unassembled WGS sequence"/>
</dbReference>
<organism evidence="2 3">
    <name type="scientific">Labeo rohita</name>
    <name type="common">Indian major carp</name>
    <name type="synonym">Cyprinus rohita</name>
    <dbReference type="NCBI Taxonomy" id="84645"/>
    <lineage>
        <taxon>Eukaryota</taxon>
        <taxon>Metazoa</taxon>
        <taxon>Chordata</taxon>
        <taxon>Craniata</taxon>
        <taxon>Vertebrata</taxon>
        <taxon>Euteleostomi</taxon>
        <taxon>Actinopterygii</taxon>
        <taxon>Neopterygii</taxon>
        <taxon>Teleostei</taxon>
        <taxon>Ostariophysi</taxon>
        <taxon>Cypriniformes</taxon>
        <taxon>Cyprinidae</taxon>
        <taxon>Labeoninae</taxon>
        <taxon>Labeonini</taxon>
        <taxon>Labeo</taxon>
    </lineage>
</organism>
<dbReference type="EMBL" id="QBIY01013336">
    <property type="protein sequence ID" value="RXN07842.1"/>
    <property type="molecule type" value="Genomic_DNA"/>
</dbReference>
<reference evidence="2 3" key="1">
    <citation type="submission" date="2018-03" db="EMBL/GenBank/DDBJ databases">
        <title>Draft genome sequence of Rohu Carp (Labeo rohita).</title>
        <authorList>
            <person name="Das P."/>
            <person name="Kushwaha B."/>
            <person name="Joshi C.G."/>
            <person name="Kumar D."/>
            <person name="Nagpure N.S."/>
            <person name="Sahoo L."/>
            <person name="Das S.P."/>
            <person name="Bit A."/>
            <person name="Patnaik S."/>
            <person name="Meher P.K."/>
            <person name="Jayasankar P."/>
            <person name="Koringa P.G."/>
            <person name="Patel N.V."/>
            <person name="Hinsu A.T."/>
            <person name="Kumar R."/>
            <person name="Pandey M."/>
            <person name="Agarwal S."/>
            <person name="Srivastava S."/>
            <person name="Singh M."/>
            <person name="Iquebal M.A."/>
            <person name="Jaiswal S."/>
            <person name="Angadi U.B."/>
            <person name="Kumar N."/>
            <person name="Raza M."/>
            <person name="Shah T.M."/>
            <person name="Rai A."/>
            <person name="Jena J.K."/>
        </authorList>
    </citation>
    <scope>NUCLEOTIDE SEQUENCE [LARGE SCALE GENOMIC DNA]</scope>
    <source>
        <strain evidence="2">DASCIFA01</strain>
        <tissue evidence="2">Testis</tissue>
    </source>
</reference>
<sequence>MKLVARTAFARPLMEEEALVPNPTRLRPPSFTSAERRGLEDRCGTEELEDHGNGLVGRRTKFEPKGQRALAESNVWKPSAEPGDQQTMLRPEDWRSTVEPRWR</sequence>
<feature type="compositionally biased region" description="Basic and acidic residues" evidence="1">
    <location>
        <begin position="34"/>
        <end position="45"/>
    </location>
</feature>
<evidence type="ECO:0000313" key="3">
    <source>
        <dbReference type="Proteomes" id="UP000290572"/>
    </source>
</evidence>
<protein>
    <submittedName>
        <fullName evidence="2">Uncharacterized protein</fullName>
    </submittedName>
</protein>